<dbReference type="PANTHER" id="PTHR34406:SF1">
    <property type="entry name" value="PROTEIN YCEI"/>
    <property type="match status" value="1"/>
</dbReference>
<keyword evidence="1" id="KW-0812">Transmembrane</keyword>
<keyword evidence="1" id="KW-1133">Transmembrane helix</keyword>
<dbReference type="SMART" id="SM00867">
    <property type="entry name" value="YceI"/>
    <property type="match status" value="1"/>
</dbReference>
<reference evidence="4" key="1">
    <citation type="submission" date="2017-02" db="EMBL/GenBank/DDBJ databases">
        <authorList>
            <person name="Varghese N."/>
            <person name="Submissions S."/>
        </authorList>
    </citation>
    <scope>NUCLEOTIDE SEQUENCE [LARGE SCALE GENOMIC DNA]</scope>
    <source>
        <strain evidence="4">DSM 22270</strain>
    </source>
</reference>
<dbReference type="RefSeq" id="WP_082216415.1">
    <property type="nucleotide sequence ID" value="NZ_FUZA01000005.1"/>
</dbReference>
<evidence type="ECO:0000259" key="2">
    <source>
        <dbReference type="SMART" id="SM00867"/>
    </source>
</evidence>
<protein>
    <submittedName>
        <fullName evidence="3">Polyisoprenoid-binding protein YceI</fullName>
    </submittedName>
</protein>
<evidence type="ECO:0000313" key="3">
    <source>
        <dbReference type="EMBL" id="SKC06013.1"/>
    </source>
</evidence>
<proteinExistence type="predicted"/>
<sequence length="178" mass="19761">MFTKYRSIALAAVIILSSFTILYIAEWEIGKGYIVRFDGKYAKGSFSDLSGLITFDPENLQAAKFDVSVKVASIETGNDLKNKHAKSDKWFDAEQFPEIHFTSSEVTRIDSAFVVRGMLELRGIRKEVAIPFTFQQKGAGSLFYGKFKVNRGDFGIGKTNGKDSDSTLVEVSVPVISH</sequence>
<dbReference type="SUPFAM" id="SSF101874">
    <property type="entry name" value="YceI-like"/>
    <property type="match status" value="1"/>
</dbReference>
<dbReference type="EMBL" id="FUZA01000005">
    <property type="protein sequence ID" value="SKC06013.1"/>
    <property type="molecule type" value="Genomic_DNA"/>
</dbReference>
<dbReference type="OrthoDB" id="9811006at2"/>
<keyword evidence="4" id="KW-1185">Reference proteome</keyword>
<dbReference type="AlphaFoldDB" id="A0A1T5GC31"/>
<dbReference type="InterPro" id="IPR036761">
    <property type="entry name" value="TTHA0802/YceI-like_sf"/>
</dbReference>
<dbReference type="Proteomes" id="UP000190897">
    <property type="component" value="Unassembled WGS sequence"/>
</dbReference>
<keyword evidence="1" id="KW-0472">Membrane</keyword>
<dbReference type="PANTHER" id="PTHR34406">
    <property type="entry name" value="PROTEIN YCEI"/>
    <property type="match status" value="1"/>
</dbReference>
<name>A0A1T5GC31_9BACT</name>
<dbReference type="InterPro" id="IPR007372">
    <property type="entry name" value="Lipid/polyisoprenoid-bd_YceI"/>
</dbReference>
<dbReference type="Gene3D" id="2.40.128.110">
    <property type="entry name" value="Lipid/polyisoprenoid-binding, YceI-like"/>
    <property type="match status" value="1"/>
</dbReference>
<evidence type="ECO:0000256" key="1">
    <source>
        <dbReference type="SAM" id="Phobius"/>
    </source>
</evidence>
<dbReference type="Pfam" id="PF04264">
    <property type="entry name" value="YceI"/>
    <property type="match status" value="1"/>
</dbReference>
<accession>A0A1T5GC31</accession>
<feature type="transmembrane region" description="Helical" evidence="1">
    <location>
        <begin position="7"/>
        <end position="25"/>
    </location>
</feature>
<gene>
    <name evidence="3" type="ORF">SAMN05660293_03920</name>
</gene>
<organism evidence="3 4">
    <name type="scientific">Dyadobacter psychrophilus</name>
    <dbReference type="NCBI Taxonomy" id="651661"/>
    <lineage>
        <taxon>Bacteria</taxon>
        <taxon>Pseudomonadati</taxon>
        <taxon>Bacteroidota</taxon>
        <taxon>Cytophagia</taxon>
        <taxon>Cytophagales</taxon>
        <taxon>Spirosomataceae</taxon>
        <taxon>Dyadobacter</taxon>
    </lineage>
</organism>
<evidence type="ECO:0000313" key="4">
    <source>
        <dbReference type="Proteomes" id="UP000190897"/>
    </source>
</evidence>
<dbReference type="STRING" id="651661.SAMN05660293_03920"/>
<feature type="domain" description="Lipid/polyisoprenoid-binding YceI-like" evidence="2">
    <location>
        <begin position="26"/>
        <end position="176"/>
    </location>
</feature>